<dbReference type="Pfam" id="PF01484">
    <property type="entry name" value="Col_cuticle_N"/>
    <property type="match status" value="1"/>
</dbReference>
<dbReference type="Pfam" id="PF04987">
    <property type="entry name" value="PigN"/>
    <property type="match status" value="1"/>
</dbReference>
<keyword evidence="5" id="KW-1185">Reference proteome</keyword>
<dbReference type="GO" id="GO:0042302">
    <property type="term" value="F:structural constituent of cuticle"/>
    <property type="evidence" value="ECO:0007669"/>
    <property type="project" value="InterPro"/>
</dbReference>
<keyword evidence="2" id="KW-0812">Transmembrane</keyword>
<feature type="transmembrane region" description="Helical" evidence="2">
    <location>
        <begin position="227"/>
        <end position="248"/>
    </location>
</feature>
<reference evidence="5" key="1">
    <citation type="submission" date="2013-12" db="EMBL/GenBank/DDBJ databases">
        <authorList>
            <person name="Aslett M."/>
        </authorList>
    </citation>
    <scope>NUCLEOTIDE SEQUENCE [LARGE SCALE GENOMIC DNA]</scope>
    <source>
        <strain evidence="5">Lindley</strain>
    </source>
</reference>
<proteinExistence type="inferred from homology"/>
<comment type="subcellular location">
    <subcellularLocation>
        <location evidence="2">Endoplasmic reticulum membrane</location>
        <topology evidence="2">Multi-pass membrane protein</topology>
    </subcellularLocation>
</comment>
<dbReference type="Proteomes" id="UP000050741">
    <property type="component" value="Unassembled WGS sequence"/>
</dbReference>
<accession>A0A183C762</accession>
<name>A0A183C762_GLOPA</name>
<comment type="similarity">
    <text evidence="2">Belongs to the PIGG/PIGN/PIGO family. PIGN subfamily.</text>
</comment>
<feature type="transmembrane region" description="Helical" evidence="2">
    <location>
        <begin position="159"/>
        <end position="184"/>
    </location>
</feature>
<feature type="compositionally biased region" description="Pro residues" evidence="3">
    <location>
        <begin position="488"/>
        <end position="497"/>
    </location>
</feature>
<feature type="compositionally biased region" description="Gly residues" evidence="3">
    <location>
        <begin position="465"/>
        <end position="474"/>
    </location>
</feature>
<dbReference type="InterPro" id="IPR002486">
    <property type="entry name" value="Col_cuticle_N"/>
</dbReference>
<reference evidence="6" key="3">
    <citation type="submission" date="2016-06" db="UniProtKB">
        <authorList>
            <consortium name="WormBaseParasite"/>
        </authorList>
    </citation>
    <scope>IDENTIFICATION</scope>
</reference>
<evidence type="ECO:0000313" key="5">
    <source>
        <dbReference type="Proteomes" id="UP000050741"/>
    </source>
</evidence>
<dbReference type="EC" id="2.-.-.-" evidence="2"/>
<feature type="transmembrane region" description="Helical" evidence="2">
    <location>
        <begin position="269"/>
        <end position="290"/>
    </location>
</feature>
<dbReference type="GO" id="GO:0006506">
    <property type="term" value="P:GPI anchor biosynthetic process"/>
    <property type="evidence" value="ECO:0007669"/>
    <property type="project" value="UniProtKB-KW"/>
</dbReference>
<reference evidence="5" key="2">
    <citation type="submission" date="2014-05" db="EMBL/GenBank/DDBJ databases">
        <title>The genome and life-stage specific transcriptomes of Globodera pallida elucidate key aspects of plant parasitism by a cyst nematode.</title>
        <authorList>
            <person name="Cotton J.A."/>
            <person name="Lilley C.J."/>
            <person name="Jones L.M."/>
            <person name="Kikuchi T."/>
            <person name="Reid A.J."/>
            <person name="Thorpe P."/>
            <person name="Tsai I.J."/>
            <person name="Beasley H."/>
            <person name="Blok V."/>
            <person name="Cock P.J.A."/>
            <person name="Van den Akker S.E."/>
            <person name="Holroyd N."/>
            <person name="Hunt M."/>
            <person name="Mantelin S."/>
            <person name="Naghra H."/>
            <person name="Pain A."/>
            <person name="Palomares-Rius J.E."/>
            <person name="Zarowiecki M."/>
            <person name="Berriman M."/>
            <person name="Jones J.T."/>
            <person name="Urwin P.E."/>
        </authorList>
    </citation>
    <scope>NUCLEOTIDE SEQUENCE [LARGE SCALE GENOMIC DNA]</scope>
    <source>
        <strain evidence="5">Lindley</strain>
    </source>
</reference>
<dbReference type="InterPro" id="IPR007070">
    <property type="entry name" value="GPI_EtnP_transferase_1"/>
</dbReference>
<dbReference type="PANTHER" id="PTHR12250:SF0">
    <property type="entry name" value="GPI ETHANOLAMINE PHOSPHATE TRANSFERASE 1"/>
    <property type="match status" value="1"/>
</dbReference>
<evidence type="ECO:0000256" key="1">
    <source>
        <dbReference type="ARBA" id="ARBA00022737"/>
    </source>
</evidence>
<keyword evidence="2" id="KW-1133">Transmembrane helix</keyword>
<evidence type="ECO:0000256" key="3">
    <source>
        <dbReference type="SAM" id="MobiDB-lite"/>
    </source>
</evidence>
<feature type="region of interest" description="Disordered" evidence="3">
    <location>
        <begin position="406"/>
        <end position="605"/>
    </location>
</feature>
<evidence type="ECO:0000259" key="4">
    <source>
        <dbReference type="SMART" id="SM01088"/>
    </source>
</evidence>
<comment type="caution">
    <text evidence="2">Lacks conserved residue(s) required for the propagation of feature annotation.</text>
</comment>
<dbReference type="PANTHER" id="PTHR12250">
    <property type="entry name" value="PHOSPHATIDYLINOSITOL GLYCAN, CLASS N"/>
    <property type="match status" value="1"/>
</dbReference>
<feature type="domain" description="Nematode cuticle collagen N-terminal" evidence="4">
    <location>
        <begin position="266"/>
        <end position="318"/>
    </location>
</feature>
<keyword evidence="2" id="KW-0808">Transferase</keyword>
<keyword evidence="2" id="KW-0337">GPI-anchor biosynthesis</keyword>
<feature type="compositionally biased region" description="Pro residues" evidence="3">
    <location>
        <begin position="370"/>
        <end position="382"/>
    </location>
</feature>
<keyword evidence="2" id="KW-0472">Membrane</keyword>
<dbReference type="SMART" id="SM01088">
    <property type="entry name" value="Col_cuticle_N"/>
    <property type="match status" value="1"/>
</dbReference>
<protein>
    <recommendedName>
        <fullName evidence="2">GPI ethanolamine phosphate transferase 1</fullName>
        <ecNumber evidence="2">2.-.-.-</ecNumber>
    </recommendedName>
</protein>
<dbReference type="GO" id="GO:0051377">
    <property type="term" value="F:mannose-ethanolamine phosphotransferase activity"/>
    <property type="evidence" value="ECO:0007669"/>
    <property type="project" value="UniProtKB-UniRule"/>
</dbReference>
<feature type="compositionally biased region" description="Pro residues" evidence="3">
    <location>
        <begin position="407"/>
        <end position="416"/>
    </location>
</feature>
<keyword evidence="2" id="KW-0256">Endoplasmic reticulum</keyword>
<comment type="function">
    <text evidence="2">Ethanolamine phosphate transferase involved in glycosylphosphatidylinositol-anchor biosynthesis. Transfers ethanolamine phosphate to the first alpha-1,4-linked mannose of the glycosylphosphatidylinositol precursor of GPI-anchor.</text>
</comment>
<feature type="compositionally biased region" description="Basic and acidic residues" evidence="3">
    <location>
        <begin position="508"/>
        <end position="517"/>
    </location>
</feature>
<dbReference type="Pfam" id="PF01391">
    <property type="entry name" value="Collagen"/>
    <property type="match status" value="1"/>
</dbReference>
<dbReference type="GO" id="GO:0005789">
    <property type="term" value="C:endoplasmic reticulum membrane"/>
    <property type="evidence" value="ECO:0007669"/>
    <property type="project" value="UniProtKB-SubCell"/>
</dbReference>
<evidence type="ECO:0000313" key="6">
    <source>
        <dbReference type="WBParaSite" id="GPLIN_000870800"/>
    </source>
</evidence>
<dbReference type="WBParaSite" id="GPLIN_000870800">
    <property type="protein sequence ID" value="GPLIN_000870800"/>
    <property type="gene ID" value="GPLIN_000870800"/>
</dbReference>
<dbReference type="AlphaFoldDB" id="A0A183C762"/>
<feature type="transmembrane region" description="Helical" evidence="2">
    <location>
        <begin position="196"/>
        <end position="215"/>
    </location>
</feature>
<keyword evidence="1" id="KW-0677">Repeat</keyword>
<sequence length="605" mass="62490">MLLITAITDSSKIIRPFAWLSLPSAFVFPIWASPGRLFDRLTLWLSFLQLPFVMLSVGHEALFLPVFSVFLLLYVLLEQPNIAGTQFLDIEIGEKIIFQGEKDDLLLQRHPTASDWSRAFFLVATIEMAFFGTGNIASLNSFNPSFLRHFLSVFSPFTMAFLLFLKVGIPFFALSLCFAAAASIDGKYFVEKVHNIGRLSAMVAMITNTMAMVFFCCLRTDGSWLQIGISISNYVICLMCSAFVYLLLNIANALLHLPPSTMKVHTATFLASSVSGISLLACLVLIANIYNDVQQIWQELDQQIVVFRAETDDLWRDMMKLGQKARVRRGAAGYEGGSAGVNAGPSVSAGPHAPSNSRGPSHANGGASPGVPPGGVAPPSVPPSIQTGAPGAAGCNCQTGSANRCPAGPPGPPGVPGKPGKEGIDGIPGQGGKDALDVTPEVPQFGCFNCPSGPQGQVGPIGRPGPKGHGGAKGQPGHSGRDGNPGPAGEPGPPGPVGPLGTPGLQGEKGRDSEHQIGRQGPRGARGPTGALGPPGESGLSAPPGVPGSGGEQGGPGPVGVPGGPGAAGEEGAAGRPGPDAEYCPCPQRSEGGVKGAGAGQYRKA</sequence>
<evidence type="ECO:0000256" key="2">
    <source>
        <dbReference type="RuleBase" id="RU367138"/>
    </source>
</evidence>
<feature type="transmembrane region" description="Helical" evidence="2">
    <location>
        <begin position="12"/>
        <end position="32"/>
    </location>
</feature>
<feature type="transmembrane region" description="Helical" evidence="2">
    <location>
        <begin position="52"/>
        <end position="77"/>
    </location>
</feature>
<organism evidence="5 6">
    <name type="scientific">Globodera pallida</name>
    <name type="common">Potato cyst nematode worm</name>
    <name type="synonym">Heterodera pallida</name>
    <dbReference type="NCBI Taxonomy" id="36090"/>
    <lineage>
        <taxon>Eukaryota</taxon>
        <taxon>Metazoa</taxon>
        <taxon>Ecdysozoa</taxon>
        <taxon>Nematoda</taxon>
        <taxon>Chromadorea</taxon>
        <taxon>Rhabditida</taxon>
        <taxon>Tylenchina</taxon>
        <taxon>Tylenchomorpha</taxon>
        <taxon>Tylenchoidea</taxon>
        <taxon>Heteroderidae</taxon>
        <taxon>Heteroderinae</taxon>
        <taxon>Globodera</taxon>
    </lineage>
</organism>
<dbReference type="InterPro" id="IPR008160">
    <property type="entry name" value="Collagen"/>
</dbReference>
<feature type="compositionally biased region" description="Gly residues" evidence="3">
    <location>
        <begin position="547"/>
        <end position="569"/>
    </location>
</feature>
<dbReference type="InterPro" id="IPR017852">
    <property type="entry name" value="GPI_EtnP_transferase_1_C"/>
</dbReference>
<feature type="region of interest" description="Disordered" evidence="3">
    <location>
        <begin position="338"/>
        <end position="393"/>
    </location>
</feature>
<comment type="pathway">
    <text evidence="2">Glycolipid biosynthesis; glycosylphosphatidylinositol-anchor biosynthesis.</text>
</comment>